<reference evidence="2" key="2">
    <citation type="journal article" date="2021" name="PeerJ">
        <title>Extensive microbial diversity within the chicken gut microbiome revealed by metagenomics and culture.</title>
        <authorList>
            <person name="Gilroy R."/>
            <person name="Ravi A."/>
            <person name="Getino M."/>
            <person name="Pursley I."/>
            <person name="Horton D.L."/>
            <person name="Alikhan N.F."/>
            <person name="Baker D."/>
            <person name="Gharbi K."/>
            <person name="Hall N."/>
            <person name="Watson M."/>
            <person name="Adriaenssens E.M."/>
            <person name="Foster-Nyarko E."/>
            <person name="Jarju S."/>
            <person name="Secka A."/>
            <person name="Antonio M."/>
            <person name="Oren A."/>
            <person name="Chaudhuri R.R."/>
            <person name="La Ragione R."/>
            <person name="Hildebrand F."/>
            <person name="Pallen M.J."/>
        </authorList>
    </citation>
    <scope>NUCLEOTIDE SEQUENCE</scope>
    <source>
        <strain evidence="2">CHK123-3438</strain>
    </source>
</reference>
<evidence type="ECO:0000313" key="3">
    <source>
        <dbReference type="Proteomes" id="UP000886860"/>
    </source>
</evidence>
<protein>
    <submittedName>
        <fullName evidence="2">Uncharacterized protein</fullName>
    </submittedName>
</protein>
<name>A0A9D1KG79_9FIRM</name>
<organism evidence="2 3">
    <name type="scientific">Candidatus Caccovicinus merdipullorum</name>
    <dbReference type="NCBI Taxonomy" id="2840724"/>
    <lineage>
        <taxon>Bacteria</taxon>
        <taxon>Bacillati</taxon>
        <taxon>Bacillota</taxon>
        <taxon>Clostridia</taxon>
        <taxon>Eubacteriales</taxon>
        <taxon>Candidatus Caccovicinus</taxon>
    </lineage>
</organism>
<reference evidence="2" key="1">
    <citation type="submission" date="2020-10" db="EMBL/GenBank/DDBJ databases">
        <authorList>
            <person name="Gilroy R."/>
        </authorList>
    </citation>
    <scope>NUCLEOTIDE SEQUENCE</scope>
    <source>
        <strain evidence="2">CHK123-3438</strain>
    </source>
</reference>
<proteinExistence type="predicted"/>
<dbReference type="EMBL" id="DVKS01000189">
    <property type="protein sequence ID" value="HIT42684.1"/>
    <property type="molecule type" value="Genomic_DNA"/>
</dbReference>
<evidence type="ECO:0000313" key="2">
    <source>
        <dbReference type="EMBL" id="HIT42684.1"/>
    </source>
</evidence>
<accession>A0A9D1KG79</accession>
<dbReference type="AlphaFoldDB" id="A0A9D1KG79"/>
<evidence type="ECO:0000256" key="1">
    <source>
        <dbReference type="SAM" id="MobiDB-lite"/>
    </source>
</evidence>
<feature type="region of interest" description="Disordered" evidence="1">
    <location>
        <begin position="1"/>
        <end position="38"/>
    </location>
</feature>
<sequence>MCEMTEKWFQEGKREGRREGKREGVREGKRKGSEQKARDVARELHSLGFSPQKIAAVVKVNSGTVKRWLSQPVQK</sequence>
<gene>
    <name evidence="2" type="ORF">IAB60_11430</name>
</gene>
<comment type="caution">
    <text evidence="2">The sequence shown here is derived from an EMBL/GenBank/DDBJ whole genome shotgun (WGS) entry which is preliminary data.</text>
</comment>
<dbReference type="Proteomes" id="UP000886860">
    <property type="component" value="Unassembled WGS sequence"/>
</dbReference>
<dbReference type="Gene3D" id="1.10.10.60">
    <property type="entry name" value="Homeodomain-like"/>
    <property type="match status" value="1"/>
</dbReference>